<protein>
    <submittedName>
        <fullName evidence="1">Uncharacterized protein</fullName>
    </submittedName>
</protein>
<name>F9G782_FUSOF</name>
<organism evidence="1">
    <name type="scientific">Fusarium oxysporum (strain Fo5176)</name>
    <name type="common">Fusarium vascular wilt</name>
    <dbReference type="NCBI Taxonomy" id="660025"/>
    <lineage>
        <taxon>Eukaryota</taxon>
        <taxon>Fungi</taxon>
        <taxon>Dikarya</taxon>
        <taxon>Ascomycota</taxon>
        <taxon>Pezizomycotina</taxon>
        <taxon>Sordariomycetes</taxon>
        <taxon>Hypocreomycetidae</taxon>
        <taxon>Hypocreales</taxon>
        <taxon>Nectriaceae</taxon>
        <taxon>Fusarium</taxon>
        <taxon>Fusarium oxysporum species complex</taxon>
    </lineage>
</organism>
<reference evidence="1" key="1">
    <citation type="journal article" date="2012" name="Mol. Plant Microbe Interact.">
        <title>A highly conserved effector in Fusarium oxysporum is required for full virulence on Arabidopsis.</title>
        <authorList>
            <person name="Thatcher L.F."/>
            <person name="Gardiner D.M."/>
            <person name="Kazan K."/>
            <person name="Manners J."/>
        </authorList>
    </citation>
    <scope>NUCLEOTIDE SEQUENCE [LARGE SCALE GENOMIC DNA]</scope>
    <source>
        <strain evidence="1">Fo5176</strain>
    </source>
</reference>
<evidence type="ECO:0000313" key="1">
    <source>
        <dbReference type="EMBL" id="EGU74975.1"/>
    </source>
</evidence>
<proteinExistence type="predicted"/>
<accession>F9G782</accession>
<comment type="caution">
    <text evidence="1">The sequence shown here is derived from an EMBL/GenBank/DDBJ whole genome shotgun (WGS) entry which is preliminary data.</text>
</comment>
<feature type="non-terminal residue" evidence="1">
    <location>
        <position position="1"/>
    </location>
</feature>
<dbReference type="EMBL" id="AFQF01003600">
    <property type="protein sequence ID" value="EGU74975.1"/>
    <property type="molecule type" value="Genomic_DNA"/>
</dbReference>
<gene>
    <name evidence="1" type="ORF">FOXB_14514</name>
</gene>
<sequence>LKRQAAGKA</sequence>